<dbReference type="Gene3D" id="3.40.50.1460">
    <property type="match status" value="1"/>
</dbReference>
<accession>A0A8H5C083</accession>
<name>A0A8H5C083_9AGAR</name>
<reference evidence="6 7" key="1">
    <citation type="journal article" date="2020" name="ISME J.">
        <title>Uncovering the hidden diversity of litter-decomposition mechanisms in mushroom-forming fungi.</title>
        <authorList>
            <person name="Floudas D."/>
            <person name="Bentzer J."/>
            <person name="Ahren D."/>
            <person name="Johansson T."/>
            <person name="Persson P."/>
            <person name="Tunlid A."/>
        </authorList>
    </citation>
    <scope>NUCLEOTIDE SEQUENCE [LARGE SCALE GENOMIC DNA]</scope>
    <source>
        <strain evidence="6 7">CBS 291.85</strain>
    </source>
</reference>
<dbReference type="GO" id="GO:0005737">
    <property type="term" value="C:cytoplasm"/>
    <property type="evidence" value="ECO:0007669"/>
    <property type="project" value="TreeGrafter"/>
</dbReference>
<evidence type="ECO:0000313" key="7">
    <source>
        <dbReference type="Proteomes" id="UP000559256"/>
    </source>
</evidence>
<keyword evidence="2" id="KW-0053">Apoptosis</keyword>
<keyword evidence="7" id="KW-1185">Reference proteome</keyword>
<feature type="domain" description="Peptidase C14 caspase" evidence="5">
    <location>
        <begin position="78"/>
        <end position="316"/>
    </location>
</feature>
<organism evidence="6 7">
    <name type="scientific">Tetrapyrgos nigripes</name>
    <dbReference type="NCBI Taxonomy" id="182062"/>
    <lineage>
        <taxon>Eukaryota</taxon>
        <taxon>Fungi</taxon>
        <taxon>Dikarya</taxon>
        <taxon>Basidiomycota</taxon>
        <taxon>Agaricomycotina</taxon>
        <taxon>Agaricomycetes</taxon>
        <taxon>Agaricomycetidae</taxon>
        <taxon>Agaricales</taxon>
        <taxon>Marasmiineae</taxon>
        <taxon>Marasmiaceae</taxon>
        <taxon>Tetrapyrgos</taxon>
    </lineage>
</organism>
<dbReference type="EMBL" id="JAACJM010000321">
    <property type="protein sequence ID" value="KAF5331748.1"/>
    <property type="molecule type" value="Genomic_DNA"/>
</dbReference>
<dbReference type="GO" id="GO:0004197">
    <property type="term" value="F:cysteine-type endopeptidase activity"/>
    <property type="evidence" value="ECO:0007669"/>
    <property type="project" value="InterPro"/>
</dbReference>
<feature type="transmembrane region" description="Helical" evidence="4">
    <location>
        <begin position="602"/>
        <end position="625"/>
    </location>
</feature>
<dbReference type="PANTHER" id="PTHR48104:SF30">
    <property type="entry name" value="METACASPASE-1"/>
    <property type="match status" value="1"/>
</dbReference>
<proteinExistence type="inferred from homology"/>
<sequence length="754" mass="81785">MLLSQHNVTVHTVSELLWYLQRPSVPSETSPESVSNAERDVSNSLQDSSMEILEGDLSQLGPSPPRIISIDRPRSSLFALIIGIDEYLDRNIKNLSGAVADADSVRDFLLQDVGVPQEQIKNLRNSEATRLAIETEIQNLSGSSAIKENTPILIFYAGHGAQMPAGDLPARDGKIQMLVPYDFALAGSEDERGQGVLDVRLSSLLADLTSKKGDNITCIFDSCHSGSGTRGDEKDHTFAVRSIELPQSYTIPPSIFPSHSDLESSRISAIAKGSENVGLQSHVLLTACLPHQEAKERHGAGAFTSALLTLLREQGLDQLTYRGVIANLPDLPLQNPQCEGVHQDRVLFNSKVPSPRCELYPVKRSVDKPGHFMLQAGEAHGITAGAEFDIYSDKDMTSFICSVYVSGAPSCFNALCTIKPEAKSSPALLQEVDFPESAYALQTRAGVRKPLRVSIPLAEDFIDVFRLIASDMQSGDNAILLVDSEDEQPDLIVSLHSSPQSLAIAHFKIMSLLCRQHGFTRMPFDIPLDGADSAKKFHHILRSAAHFYDHLHCSANSKSEHINEGTNIEIDCFQLKDTGDLSSFEVIFAPDPEGKNLNIGGVLLMFIITMRFFAVVSALAAAGFATAQESARFGSVAVSPCGGFKGGNAITLTYNATTAIQQGNVPESVSFWVQGVNVTDGVQTPVSPFFRLAHNDNFDSQADPIFTTQITVPEPFGDFINAPFFVVTAFIIHGSDGLVEFGGVEDECPQIQPN</sequence>
<keyword evidence="4" id="KW-1133">Transmembrane helix</keyword>
<evidence type="ECO:0000256" key="1">
    <source>
        <dbReference type="ARBA" id="ARBA00009005"/>
    </source>
</evidence>
<evidence type="ECO:0000256" key="4">
    <source>
        <dbReference type="SAM" id="Phobius"/>
    </source>
</evidence>
<keyword evidence="3" id="KW-0378">Hydrolase</keyword>
<dbReference type="SUPFAM" id="SSF52129">
    <property type="entry name" value="Caspase-like"/>
    <property type="match status" value="1"/>
</dbReference>
<evidence type="ECO:0000256" key="2">
    <source>
        <dbReference type="ARBA" id="ARBA00022703"/>
    </source>
</evidence>
<gene>
    <name evidence="6" type="ORF">D9758_017194</name>
</gene>
<comment type="caution">
    <text evidence="6">The sequence shown here is derived from an EMBL/GenBank/DDBJ whole genome shotgun (WGS) entry which is preliminary data.</text>
</comment>
<dbReference type="Proteomes" id="UP000559256">
    <property type="component" value="Unassembled WGS sequence"/>
</dbReference>
<dbReference type="InterPro" id="IPR011600">
    <property type="entry name" value="Pept_C14_caspase"/>
</dbReference>
<evidence type="ECO:0000259" key="5">
    <source>
        <dbReference type="Pfam" id="PF00656"/>
    </source>
</evidence>
<dbReference type="Pfam" id="PF00656">
    <property type="entry name" value="Peptidase_C14"/>
    <property type="match status" value="1"/>
</dbReference>
<protein>
    <recommendedName>
        <fullName evidence="5">Peptidase C14 caspase domain-containing protein</fullName>
    </recommendedName>
</protein>
<dbReference type="PANTHER" id="PTHR48104">
    <property type="entry name" value="METACASPASE-4"/>
    <property type="match status" value="1"/>
</dbReference>
<dbReference type="GO" id="GO:0006508">
    <property type="term" value="P:proteolysis"/>
    <property type="evidence" value="ECO:0007669"/>
    <property type="project" value="InterPro"/>
</dbReference>
<dbReference type="AlphaFoldDB" id="A0A8H5C083"/>
<keyword evidence="3" id="KW-0788">Thiol protease</keyword>
<dbReference type="GO" id="GO:0006915">
    <property type="term" value="P:apoptotic process"/>
    <property type="evidence" value="ECO:0007669"/>
    <property type="project" value="UniProtKB-KW"/>
</dbReference>
<dbReference type="OrthoDB" id="3223806at2759"/>
<keyword evidence="4" id="KW-0812">Transmembrane</keyword>
<keyword evidence="4" id="KW-0472">Membrane</keyword>
<evidence type="ECO:0000313" key="6">
    <source>
        <dbReference type="EMBL" id="KAF5331748.1"/>
    </source>
</evidence>
<keyword evidence="3" id="KW-0645">Protease</keyword>
<evidence type="ECO:0000256" key="3">
    <source>
        <dbReference type="ARBA" id="ARBA00022807"/>
    </source>
</evidence>
<comment type="similarity">
    <text evidence="1">Belongs to the peptidase C14B family.</text>
</comment>
<dbReference type="InterPro" id="IPR050452">
    <property type="entry name" value="Metacaspase"/>
</dbReference>
<dbReference type="InterPro" id="IPR029030">
    <property type="entry name" value="Caspase-like_dom_sf"/>
</dbReference>